<dbReference type="PANTHER" id="PTHR11183">
    <property type="entry name" value="GLYCOGENIN SUBFAMILY MEMBER"/>
    <property type="match status" value="1"/>
</dbReference>
<proteinExistence type="predicted"/>
<dbReference type="EMBL" id="FP929133">
    <property type="protein sequence ID" value="CBX98248.1"/>
    <property type="molecule type" value="Genomic_DNA"/>
</dbReference>
<dbReference type="InterPro" id="IPR050587">
    <property type="entry name" value="GNT1/Glycosyltrans_8"/>
</dbReference>
<evidence type="ECO:0000256" key="2">
    <source>
        <dbReference type="SAM" id="Phobius"/>
    </source>
</evidence>
<dbReference type="eggNOG" id="KOG1950">
    <property type="taxonomic scope" value="Eukaryota"/>
</dbReference>
<dbReference type="SUPFAM" id="SSF53448">
    <property type="entry name" value="Nucleotide-diphospho-sugar transferases"/>
    <property type="match status" value="1"/>
</dbReference>
<dbReference type="Gene3D" id="3.90.550.10">
    <property type="entry name" value="Spore Coat Polysaccharide Biosynthesis Protein SpsA, Chain A"/>
    <property type="match status" value="1"/>
</dbReference>
<keyword evidence="2" id="KW-0472">Membrane</keyword>
<dbReference type="VEuPathDB" id="FungiDB:LEMA_P096570.1"/>
<evidence type="ECO:0000313" key="4">
    <source>
        <dbReference type="Proteomes" id="UP000002668"/>
    </source>
</evidence>
<feature type="compositionally biased region" description="Low complexity" evidence="1">
    <location>
        <begin position="377"/>
        <end position="399"/>
    </location>
</feature>
<keyword evidence="2" id="KW-0812">Transmembrane</keyword>
<dbReference type="OrthoDB" id="2014201at2759"/>
<evidence type="ECO:0000256" key="1">
    <source>
        <dbReference type="SAM" id="MobiDB-lite"/>
    </source>
</evidence>
<gene>
    <name evidence="3" type="ORF">LEMA_P096570.1</name>
</gene>
<evidence type="ECO:0000313" key="3">
    <source>
        <dbReference type="EMBL" id="CBX98248.1"/>
    </source>
</evidence>
<dbReference type="InterPro" id="IPR029044">
    <property type="entry name" value="Nucleotide-diphossugar_trans"/>
</dbReference>
<protein>
    <recommendedName>
        <fullName evidence="5">Glucose N-acetyltransferase 1</fullName>
    </recommendedName>
</protein>
<dbReference type="GeneID" id="13285991"/>
<dbReference type="InParanoid" id="E5A3N5"/>
<accession>E5A3N5</accession>
<evidence type="ECO:0008006" key="5">
    <source>
        <dbReference type="Google" id="ProtNLM"/>
    </source>
</evidence>
<dbReference type="HOGENOM" id="CLU_034860_0_0_1"/>
<organism evidence="4">
    <name type="scientific">Leptosphaeria maculans (strain JN3 / isolate v23.1.3 / race Av1-4-5-6-7-8)</name>
    <name type="common">Blackleg fungus</name>
    <name type="synonym">Phoma lingam</name>
    <dbReference type="NCBI Taxonomy" id="985895"/>
    <lineage>
        <taxon>Eukaryota</taxon>
        <taxon>Fungi</taxon>
        <taxon>Dikarya</taxon>
        <taxon>Ascomycota</taxon>
        <taxon>Pezizomycotina</taxon>
        <taxon>Dothideomycetes</taxon>
        <taxon>Pleosporomycetidae</taxon>
        <taxon>Pleosporales</taxon>
        <taxon>Pleosporineae</taxon>
        <taxon>Leptosphaeriaceae</taxon>
        <taxon>Plenodomus</taxon>
        <taxon>Plenodomus lingam/Leptosphaeria maculans species complex</taxon>
    </lineage>
</organism>
<keyword evidence="4" id="KW-1185">Reference proteome</keyword>
<feature type="transmembrane region" description="Helical" evidence="2">
    <location>
        <begin position="27"/>
        <end position="43"/>
    </location>
</feature>
<keyword evidence="2" id="KW-1133">Transmembrane helix</keyword>
<feature type="region of interest" description="Disordered" evidence="1">
    <location>
        <begin position="373"/>
        <end position="399"/>
    </location>
</feature>
<dbReference type="STRING" id="985895.E5A3N5"/>
<dbReference type="CAZy" id="GT8">
    <property type="family name" value="Glycosyltransferase Family 8"/>
</dbReference>
<sequence>MRRRRSDELPRFTDDSQSTSIHWRRRYTYYLLGFFTVVCWFLFRSSKPAPSTDNVLTVDWSRYAYSLYATDGTSLCHAVLLLDALARLGSKADRVLFYPEYWDLTVEDSKDRESQLLLLARDKYKAKLQPTMPLTVEGRTKDNWTGTRDKSVTKLRAFSLEYYDRIIALDLESTLLQSIDELFLLPETPVAMPRAYLADEKPWPLSSALMVIKPNLNEFENFRRLVAEGGNEMLVKAKRIDMELVNERFEDSALVLPHRPYGLLTAEFRRHNHSAYLGNPTETWDAEKVYREAKVVQFSDWPLPKPEIMWAYKALEEMQPDCGGSHEGSCAERHIWKHLYDDFRHRRRDICKLLSVPAPPWYGLEEERRKAGGLKQAGAAEASASSSSSSRATPSPSSAFSNSVVRLVRPQTVGKEWFRCGMKLELPVECVLGQYIASKGKCVGRLRTANQDVEFDEVRYLGLVMPSTEYETTAEAVTGLESCTTDWPR</sequence>
<dbReference type="Proteomes" id="UP000002668">
    <property type="component" value="Genome"/>
</dbReference>
<dbReference type="AlphaFoldDB" id="E5A3N5"/>
<dbReference type="FunCoup" id="E5A3N5">
    <property type="interactions" value="8"/>
</dbReference>
<reference evidence="4" key="1">
    <citation type="journal article" date="2011" name="Nat. Commun.">
        <title>Effector diversification within compartments of the Leptosphaeria maculans genome affected by Repeat-Induced Point mutations.</title>
        <authorList>
            <person name="Rouxel T."/>
            <person name="Grandaubert J."/>
            <person name="Hane J.K."/>
            <person name="Hoede C."/>
            <person name="van de Wouw A.P."/>
            <person name="Couloux A."/>
            <person name="Dominguez V."/>
            <person name="Anthouard V."/>
            <person name="Bally P."/>
            <person name="Bourras S."/>
            <person name="Cozijnsen A.J."/>
            <person name="Ciuffetti L.M."/>
            <person name="Degrave A."/>
            <person name="Dilmaghani A."/>
            <person name="Duret L."/>
            <person name="Fudal I."/>
            <person name="Goodwin S.B."/>
            <person name="Gout L."/>
            <person name="Glaser N."/>
            <person name="Linglin J."/>
            <person name="Kema G.H.J."/>
            <person name="Lapalu N."/>
            <person name="Lawrence C.B."/>
            <person name="May K."/>
            <person name="Meyer M."/>
            <person name="Ollivier B."/>
            <person name="Poulain J."/>
            <person name="Schoch C.L."/>
            <person name="Simon A."/>
            <person name="Spatafora J.W."/>
            <person name="Stachowiak A."/>
            <person name="Turgeon B.G."/>
            <person name="Tyler B.M."/>
            <person name="Vincent D."/>
            <person name="Weissenbach J."/>
            <person name="Amselem J."/>
            <person name="Quesneville H."/>
            <person name="Oliver R.P."/>
            <person name="Wincker P."/>
            <person name="Balesdent M.-H."/>
            <person name="Howlett B.J."/>
        </authorList>
    </citation>
    <scope>NUCLEOTIDE SEQUENCE [LARGE SCALE GENOMIC DNA]</scope>
    <source>
        <strain evidence="4">JN3 / isolate v23.1.3 / race Av1-4-5-6-7-8</strain>
    </source>
</reference>
<name>E5A3N5_LEPMJ</name>